<protein>
    <submittedName>
        <fullName evidence="2">Uncharacterized protein</fullName>
    </submittedName>
</protein>
<keyword evidence="1" id="KW-0472">Membrane</keyword>
<evidence type="ECO:0000313" key="3">
    <source>
        <dbReference type="Proteomes" id="UP001162001"/>
    </source>
</evidence>
<dbReference type="Proteomes" id="UP001162001">
    <property type="component" value="Segment"/>
</dbReference>
<evidence type="ECO:0000256" key="1">
    <source>
        <dbReference type="SAM" id="Phobius"/>
    </source>
</evidence>
<accession>A0A7D3QUA0</accession>
<reference evidence="2 3" key="1">
    <citation type="submission" date="2020-04" db="EMBL/GenBank/DDBJ databases">
        <title>Advantages and limits of metagenomic assembly and binning of a giant virus.</title>
        <authorList>
            <person name="Schulz F."/>
            <person name="Andreani J."/>
            <person name="Francis R."/>
            <person name="Boudjemaa H."/>
            <person name="Bou Khalil J.Y."/>
            <person name="Lee J."/>
            <person name="La Scola B."/>
            <person name="Woyke T."/>
        </authorList>
    </citation>
    <scope>NUCLEOTIDE SEQUENCE [LARGE SCALE GENOMIC DNA]</scope>
    <source>
        <strain evidence="2 3">FV1/VV64</strain>
    </source>
</reference>
<proteinExistence type="predicted"/>
<gene>
    <name evidence="2" type="ORF">Fadolivirus_1_527</name>
</gene>
<name>A0A7D3QUA0_9VIRU</name>
<dbReference type="EMBL" id="MT418680">
    <property type="protein sequence ID" value="QKF93985.1"/>
    <property type="molecule type" value="Genomic_DNA"/>
</dbReference>
<evidence type="ECO:0000313" key="2">
    <source>
        <dbReference type="EMBL" id="QKF93985.1"/>
    </source>
</evidence>
<keyword evidence="1" id="KW-0812">Transmembrane</keyword>
<sequence length="364" mass="42509">MLTRSNIILLSMIGFLVIFLAFFNNPSNEKTISNEKFDGIRAQPIYRYKYKSSKPISSETELVDDVVSWSSSLSSANITKEVLNKNFLNIQFHNDYRDVITAINNLVPEKRQRFNLANIPIQYSEPETDEVKLMVNDFITVLNENIKSAVPIHRNVNSGWDEAITDPTVESGWNRVQKSLGLAPSIYEDPALKNPVKLIAINYVQKYETDDEIKYAIDLVLQKYNVDDQMSIKATFVQDKRPLNDENNFFVTKNIDMKVIIEDVFLLGFLSNDGPDSNQQFDLDKEKFYDYNILEYNNMTDPKYIQRVLMDKYKMRTFEMEQRNALLDEEGQAFHRSLPNIYDFSNIRDTRTIYDDMNTKKVFY</sequence>
<keyword evidence="1" id="KW-1133">Transmembrane helix</keyword>
<organism evidence="2 3">
    <name type="scientific">Fadolivirus FV1/VV64</name>
    <dbReference type="NCBI Taxonomy" id="3070911"/>
    <lineage>
        <taxon>Viruses</taxon>
        <taxon>Varidnaviria</taxon>
        <taxon>Bamfordvirae</taxon>
        <taxon>Nucleocytoviricota</taxon>
        <taxon>Megaviricetes</taxon>
        <taxon>Imitervirales</taxon>
        <taxon>Mimiviridae</taxon>
        <taxon>Klosneuvirinae</taxon>
        <taxon>Fadolivirus</taxon>
        <taxon>Fadolivirus algeromassiliense</taxon>
    </lineage>
</organism>
<keyword evidence="3" id="KW-1185">Reference proteome</keyword>
<feature type="transmembrane region" description="Helical" evidence="1">
    <location>
        <begin position="7"/>
        <end position="23"/>
    </location>
</feature>